<dbReference type="Proteomes" id="UP000563094">
    <property type="component" value="Unassembled WGS sequence"/>
</dbReference>
<gene>
    <name evidence="1" type="ORF">FHS90_004299</name>
</gene>
<dbReference type="EMBL" id="JACJIQ010000024">
    <property type="protein sequence ID" value="MBA9079561.1"/>
    <property type="molecule type" value="Genomic_DNA"/>
</dbReference>
<accession>A0A839H0X7</accession>
<comment type="caution">
    <text evidence="1">The sequence shown here is derived from an EMBL/GenBank/DDBJ whole genome shotgun (WGS) entry which is preliminary data.</text>
</comment>
<evidence type="ECO:0000313" key="1">
    <source>
        <dbReference type="EMBL" id="MBA9079561.1"/>
    </source>
</evidence>
<proteinExistence type="predicted"/>
<reference evidence="1 2" key="1">
    <citation type="submission" date="2020-08" db="EMBL/GenBank/DDBJ databases">
        <title>Genomic Encyclopedia of Type Strains, Phase IV (KMG-IV): sequencing the most valuable type-strain genomes for metagenomic binning, comparative biology and taxonomic classification.</title>
        <authorList>
            <person name="Goeker M."/>
        </authorList>
    </citation>
    <scope>NUCLEOTIDE SEQUENCE [LARGE SCALE GENOMIC DNA]</scope>
    <source>
        <strain evidence="1 2">DSM 29854</strain>
    </source>
</reference>
<dbReference type="AlphaFoldDB" id="A0A839H0X7"/>
<name>A0A839H0X7_9BACT</name>
<protein>
    <submittedName>
        <fullName evidence="1">Uncharacterized protein</fullName>
    </submittedName>
</protein>
<sequence>MPSTFISTTTGTIIITTPGGGLLYISSIHFCHSGYLSLL</sequence>
<evidence type="ECO:0000313" key="2">
    <source>
        <dbReference type="Proteomes" id="UP000563094"/>
    </source>
</evidence>
<keyword evidence="2" id="KW-1185">Reference proteome</keyword>
<organism evidence="1 2">
    <name type="scientific">Rufibacter quisquiliarum</name>
    <dbReference type="NCBI Taxonomy" id="1549639"/>
    <lineage>
        <taxon>Bacteria</taxon>
        <taxon>Pseudomonadati</taxon>
        <taxon>Bacteroidota</taxon>
        <taxon>Cytophagia</taxon>
        <taxon>Cytophagales</taxon>
        <taxon>Hymenobacteraceae</taxon>
        <taxon>Rufibacter</taxon>
    </lineage>
</organism>